<dbReference type="GO" id="GO:0005667">
    <property type="term" value="C:transcription regulator complex"/>
    <property type="evidence" value="ECO:0007669"/>
    <property type="project" value="TreeGrafter"/>
</dbReference>
<accession>A0AAW1KJJ9</accession>
<dbReference type="AlphaFoldDB" id="A0AAW1KJJ9"/>
<organism evidence="2 3">
    <name type="scientific">Popillia japonica</name>
    <name type="common">Japanese beetle</name>
    <dbReference type="NCBI Taxonomy" id="7064"/>
    <lineage>
        <taxon>Eukaryota</taxon>
        <taxon>Metazoa</taxon>
        <taxon>Ecdysozoa</taxon>
        <taxon>Arthropoda</taxon>
        <taxon>Hexapoda</taxon>
        <taxon>Insecta</taxon>
        <taxon>Pterygota</taxon>
        <taxon>Neoptera</taxon>
        <taxon>Endopterygota</taxon>
        <taxon>Coleoptera</taxon>
        <taxon>Polyphaga</taxon>
        <taxon>Scarabaeiformia</taxon>
        <taxon>Scarabaeidae</taxon>
        <taxon>Rutelinae</taxon>
        <taxon>Popillia</taxon>
    </lineage>
</organism>
<reference evidence="2 3" key="1">
    <citation type="journal article" date="2024" name="BMC Genomics">
        <title>De novo assembly and annotation of Popillia japonica's genome with initial clues to its potential as an invasive pest.</title>
        <authorList>
            <person name="Cucini C."/>
            <person name="Boschi S."/>
            <person name="Funari R."/>
            <person name="Cardaioli E."/>
            <person name="Iannotti N."/>
            <person name="Marturano G."/>
            <person name="Paoli F."/>
            <person name="Bruttini M."/>
            <person name="Carapelli A."/>
            <person name="Frati F."/>
            <person name="Nardi F."/>
        </authorList>
    </citation>
    <scope>NUCLEOTIDE SEQUENCE [LARGE SCALE GENOMIC DNA]</scope>
    <source>
        <strain evidence="2">DMR45628</strain>
    </source>
</reference>
<dbReference type="InterPro" id="IPR039353">
    <property type="entry name" value="TF_Adf1"/>
</dbReference>
<gene>
    <name evidence="2" type="ORF">QE152_g22183</name>
</gene>
<dbReference type="Proteomes" id="UP001458880">
    <property type="component" value="Unassembled WGS sequence"/>
</dbReference>
<dbReference type="InterPro" id="IPR006578">
    <property type="entry name" value="MADF-dom"/>
</dbReference>
<comment type="caution">
    <text evidence="2">The sequence shown here is derived from an EMBL/GenBank/DDBJ whole genome shotgun (WGS) entry which is preliminary data.</text>
</comment>
<dbReference type="Pfam" id="PF02944">
    <property type="entry name" value="BESS"/>
    <property type="match status" value="1"/>
</dbReference>
<sequence length="237" mass="28014">MDVEKLIHEVYAKQPIWDLKNALHHNRDLIYKYWKEIAKNCNTSTHLAKTKWKNLRDSFRTEYKKVVGARAKDTSGNSDIISNWVWYKELSFLEGQMLLRKRNVYLRPTSPATNTNEDEDSTFEYNIVKTESQVSKGEIEDSQQEETFYASISNSQSVNRKRGQNDIDVTPNVNKRMRFDETNLSNSMRNDDCYHFLMSLHRPLNSFSVEKQMFIRFKIQELIYNEMSKSSDDVNNL</sequence>
<evidence type="ECO:0000313" key="3">
    <source>
        <dbReference type="Proteomes" id="UP001458880"/>
    </source>
</evidence>
<name>A0AAW1KJJ9_POPJA</name>
<keyword evidence="3" id="KW-1185">Reference proteome</keyword>
<dbReference type="EMBL" id="JASPKY010000212">
    <property type="protein sequence ID" value="KAK9720225.1"/>
    <property type="molecule type" value="Genomic_DNA"/>
</dbReference>
<dbReference type="PANTHER" id="PTHR12243:SF69">
    <property type="entry name" value="SI:CH73-59F11.3"/>
    <property type="match status" value="1"/>
</dbReference>
<feature type="domain" description="MADF" evidence="1">
    <location>
        <begin position="5"/>
        <end position="98"/>
    </location>
</feature>
<proteinExistence type="predicted"/>
<dbReference type="PANTHER" id="PTHR12243">
    <property type="entry name" value="MADF DOMAIN TRANSCRIPTION FACTOR"/>
    <property type="match status" value="1"/>
</dbReference>
<dbReference type="PROSITE" id="PS51029">
    <property type="entry name" value="MADF"/>
    <property type="match status" value="1"/>
</dbReference>
<protein>
    <submittedName>
        <fullName evidence="2">Alcohol dehydrogenase transcription factor Myb/SANT-like</fullName>
    </submittedName>
</protein>
<dbReference type="GO" id="GO:0005634">
    <property type="term" value="C:nucleus"/>
    <property type="evidence" value="ECO:0007669"/>
    <property type="project" value="TreeGrafter"/>
</dbReference>
<evidence type="ECO:0000313" key="2">
    <source>
        <dbReference type="EMBL" id="KAK9720225.1"/>
    </source>
</evidence>
<dbReference type="GO" id="GO:0006357">
    <property type="term" value="P:regulation of transcription by RNA polymerase II"/>
    <property type="evidence" value="ECO:0007669"/>
    <property type="project" value="TreeGrafter"/>
</dbReference>
<dbReference type="GO" id="GO:0003677">
    <property type="term" value="F:DNA binding"/>
    <property type="evidence" value="ECO:0007669"/>
    <property type="project" value="InterPro"/>
</dbReference>
<dbReference type="Pfam" id="PF10545">
    <property type="entry name" value="MADF_DNA_bdg"/>
    <property type="match status" value="1"/>
</dbReference>
<evidence type="ECO:0000259" key="1">
    <source>
        <dbReference type="PROSITE" id="PS51029"/>
    </source>
</evidence>
<dbReference type="InterPro" id="IPR004210">
    <property type="entry name" value="BESS_motif"/>
</dbReference>
<dbReference type="SMART" id="SM00595">
    <property type="entry name" value="MADF"/>
    <property type="match status" value="1"/>
</dbReference>